<dbReference type="SUPFAM" id="SSF47240">
    <property type="entry name" value="Ferritin-like"/>
    <property type="match status" value="1"/>
</dbReference>
<dbReference type="EMBL" id="JAKWFO010000005">
    <property type="protein sequence ID" value="KAI9636623.1"/>
    <property type="molecule type" value="Genomic_DNA"/>
</dbReference>
<evidence type="ECO:0000313" key="3">
    <source>
        <dbReference type="Proteomes" id="UP001164286"/>
    </source>
</evidence>
<feature type="chain" id="PRO_5041460239" evidence="1">
    <location>
        <begin position="18"/>
        <end position="312"/>
    </location>
</feature>
<dbReference type="InterPro" id="IPR009078">
    <property type="entry name" value="Ferritin-like_SF"/>
</dbReference>
<keyword evidence="3" id="KW-1185">Reference proteome</keyword>
<dbReference type="PANTHER" id="PTHR38705:SF1">
    <property type="entry name" value="PROTEIN RDS1"/>
    <property type="match status" value="1"/>
</dbReference>
<comment type="caution">
    <text evidence="2">The sequence shown here is derived from an EMBL/GenBank/DDBJ whole genome shotgun (WGS) entry which is preliminary data.</text>
</comment>
<dbReference type="Proteomes" id="UP001164286">
    <property type="component" value="Unassembled WGS sequence"/>
</dbReference>
<feature type="signal peptide" evidence="1">
    <location>
        <begin position="1"/>
        <end position="17"/>
    </location>
</feature>
<evidence type="ECO:0000256" key="1">
    <source>
        <dbReference type="SAM" id="SignalP"/>
    </source>
</evidence>
<dbReference type="GeneID" id="77727984"/>
<dbReference type="PANTHER" id="PTHR38705">
    <property type="entry name" value="PROTEIN RDS1"/>
    <property type="match status" value="1"/>
</dbReference>
<dbReference type="AlphaFoldDB" id="A0AA38H956"/>
<dbReference type="InterPro" id="IPR039254">
    <property type="entry name" value="Rds1"/>
</dbReference>
<accession>A0AA38H956</accession>
<reference evidence="2" key="1">
    <citation type="journal article" date="2022" name="G3 (Bethesda)">
        <title>High quality genome of the basidiomycete yeast Dioszegia hungarica PDD-24b-2 isolated from cloud water.</title>
        <authorList>
            <person name="Jarrige D."/>
            <person name="Haridas S."/>
            <person name="Bleykasten-Grosshans C."/>
            <person name="Joly M."/>
            <person name="Nadalig T."/>
            <person name="Sancelme M."/>
            <person name="Vuilleumier S."/>
            <person name="Grigoriev I.V."/>
            <person name="Amato P."/>
            <person name="Bringel F."/>
        </authorList>
    </citation>
    <scope>NUCLEOTIDE SEQUENCE</scope>
    <source>
        <strain evidence="2">PDD-24b-2</strain>
    </source>
</reference>
<proteinExistence type="predicted"/>
<dbReference type="CDD" id="cd00657">
    <property type="entry name" value="Ferritin_like"/>
    <property type="match status" value="1"/>
</dbReference>
<dbReference type="Gene3D" id="1.20.1260.10">
    <property type="match status" value="1"/>
</dbReference>
<dbReference type="RefSeq" id="XP_052946400.1">
    <property type="nucleotide sequence ID" value="XM_053088779.1"/>
</dbReference>
<evidence type="ECO:0000313" key="2">
    <source>
        <dbReference type="EMBL" id="KAI9636623.1"/>
    </source>
</evidence>
<protein>
    <submittedName>
        <fullName evidence="2">Ferritin-like domain-containing protein</fullName>
    </submittedName>
</protein>
<dbReference type="InterPro" id="IPR012347">
    <property type="entry name" value="Ferritin-like"/>
</dbReference>
<keyword evidence="1" id="KW-0732">Signal</keyword>
<sequence>MKLTVLASLVAACATLASPVEKRQAAAPAVTDVQVLQYALTLEHLEAAYYSQALAKFSAQDFKNAGFPDWVRGRASQIAQHEASHVKILSAALGNQTVPACQYAFPLTDVKTFVTFSAFLENIGVSAYIGANQYITEPLYATVAGTILSTEARHQGFWSGPVLTQADWSGPYDTPLGLDMVYTLAAQLITSCPAGPSLPVKASTPLLFPSGLPIGQAAAGSEVSLTYTKSSSSMAGPVSAAVYNGLGATLVPFTNGKLTLPKEVQGFSYIILTNAADIASVTTANTVAGPAEVNTPFDAFQSNPGYKNPFSS</sequence>
<dbReference type="Pfam" id="PF13668">
    <property type="entry name" value="Ferritin_2"/>
    <property type="match status" value="1"/>
</dbReference>
<organism evidence="2 3">
    <name type="scientific">Dioszegia hungarica</name>
    <dbReference type="NCBI Taxonomy" id="4972"/>
    <lineage>
        <taxon>Eukaryota</taxon>
        <taxon>Fungi</taxon>
        <taxon>Dikarya</taxon>
        <taxon>Basidiomycota</taxon>
        <taxon>Agaricomycotina</taxon>
        <taxon>Tremellomycetes</taxon>
        <taxon>Tremellales</taxon>
        <taxon>Bulleribasidiaceae</taxon>
        <taxon>Dioszegia</taxon>
    </lineage>
</organism>
<name>A0AA38H956_9TREE</name>
<gene>
    <name evidence="2" type="ORF">MKK02DRAFT_33772</name>
</gene>